<keyword evidence="4" id="KW-1185">Reference proteome</keyword>
<dbReference type="SUPFAM" id="SSF52402">
    <property type="entry name" value="Adenine nucleotide alpha hydrolases-like"/>
    <property type="match status" value="1"/>
</dbReference>
<dbReference type="PANTHER" id="PTHR46553:SF3">
    <property type="entry name" value="ADENINE NUCLEOTIDE ALPHA HYDROLASES-LIKE SUPERFAMILY PROTEIN"/>
    <property type="match status" value="1"/>
</dbReference>
<dbReference type="Pfam" id="PF00582">
    <property type="entry name" value="Usp"/>
    <property type="match status" value="1"/>
</dbReference>
<organism evidence="3 4">
    <name type="scientific">Streptomyces violaceochromogenes</name>
    <dbReference type="NCBI Taxonomy" id="67377"/>
    <lineage>
        <taxon>Bacteria</taxon>
        <taxon>Bacillati</taxon>
        <taxon>Actinomycetota</taxon>
        <taxon>Actinomycetes</taxon>
        <taxon>Kitasatosporales</taxon>
        <taxon>Streptomycetaceae</taxon>
        <taxon>Streptomyces</taxon>
    </lineage>
</organism>
<name>A0ABU6LRJ6_9ACTN</name>
<sequence length="272" mass="28775">MDRPVIVGVDGSESSLWAVDWAADEAALREVPLHVVYASLWERYEQAVFPAAPGPSEQILTDVLVVAAAKRARQRVPGTDVTTEVVPEGPVSVLLGAARKASVLVIGSRGRGSAAELLLGSVGLAVAGQADGAVIIVRGDHANRAAEPGAACRRGSPRQAGGLGGGAVRLREAARRGVPLVAVRAWCLPADEATDHAPFTGEPVEVHRQRAFEALETGLREPAGELPRVEVRRRVVEGPARAALLDASADAALLSWLSGYRRLSPRYERHPW</sequence>
<dbReference type="Gene3D" id="3.40.50.620">
    <property type="entry name" value="HUPs"/>
    <property type="match status" value="2"/>
</dbReference>
<comment type="similarity">
    <text evidence="1">Belongs to the universal stress protein A family.</text>
</comment>
<dbReference type="InterPro" id="IPR006016">
    <property type="entry name" value="UspA"/>
</dbReference>
<evidence type="ECO:0000313" key="3">
    <source>
        <dbReference type="EMBL" id="MEC7051901.1"/>
    </source>
</evidence>
<reference evidence="3 4" key="1">
    <citation type="submission" date="2024-01" db="EMBL/GenBank/DDBJ databases">
        <title>Genome analysis.</title>
        <authorList>
            <person name="Zhang K."/>
        </authorList>
    </citation>
    <scope>NUCLEOTIDE SEQUENCE [LARGE SCALE GENOMIC DNA]</scope>
    <source>
        <strain evidence="3 4">CGMCC 4.1753</strain>
    </source>
</reference>
<comment type="caution">
    <text evidence="3">The sequence shown here is derived from an EMBL/GenBank/DDBJ whole genome shotgun (WGS) entry which is preliminary data.</text>
</comment>
<dbReference type="RefSeq" id="WP_191848392.1">
    <property type="nucleotide sequence ID" value="NZ_BMUO01000011.1"/>
</dbReference>
<evidence type="ECO:0000256" key="1">
    <source>
        <dbReference type="ARBA" id="ARBA00008791"/>
    </source>
</evidence>
<proteinExistence type="inferred from homology"/>
<dbReference type="InterPro" id="IPR014729">
    <property type="entry name" value="Rossmann-like_a/b/a_fold"/>
</dbReference>
<evidence type="ECO:0000259" key="2">
    <source>
        <dbReference type="Pfam" id="PF00582"/>
    </source>
</evidence>
<dbReference type="EMBL" id="JAYXNZ010000002">
    <property type="protein sequence ID" value="MEC7051901.1"/>
    <property type="molecule type" value="Genomic_DNA"/>
</dbReference>
<protein>
    <submittedName>
        <fullName evidence="3">Universal stress protein</fullName>
    </submittedName>
</protein>
<dbReference type="InterPro" id="IPR006015">
    <property type="entry name" value="Universal_stress_UspA"/>
</dbReference>
<accession>A0ABU6LRJ6</accession>
<dbReference type="PRINTS" id="PR01438">
    <property type="entry name" value="UNVRSLSTRESS"/>
</dbReference>
<feature type="domain" description="UspA" evidence="2">
    <location>
        <begin position="3"/>
        <end position="138"/>
    </location>
</feature>
<dbReference type="Proteomes" id="UP001353952">
    <property type="component" value="Unassembled WGS sequence"/>
</dbReference>
<dbReference type="PANTHER" id="PTHR46553">
    <property type="entry name" value="ADENINE NUCLEOTIDE ALPHA HYDROLASES-LIKE SUPERFAMILY PROTEIN"/>
    <property type="match status" value="1"/>
</dbReference>
<gene>
    <name evidence="3" type="ORF">RFN57_06345</name>
</gene>
<evidence type="ECO:0000313" key="4">
    <source>
        <dbReference type="Proteomes" id="UP001353952"/>
    </source>
</evidence>